<dbReference type="EMBL" id="JBAMMX010000020">
    <property type="protein sequence ID" value="KAK6921160.1"/>
    <property type="molecule type" value="Genomic_DNA"/>
</dbReference>
<sequence>MALAINNGATTFTKTGHSRPQYFLQQNSSGSLSFSPLGPTRLVLVSATPRKLSSRTGKFDSKNKRNLNSRTTTTEEKEKEEEEKKVVKKEPEIRDKSASADAGVVVDDDDVDDGYFLPDLPGNEPDFWEGPQWEPLGFFVQYLWAFGIVFAAGTKCLRNHLISDSFSFVGLLLIACGIAVVTYNEGATDFKETPAYKESIQSRELLEEPESSNSDVFESNPTEEAPSLE</sequence>
<evidence type="ECO:0000313" key="4">
    <source>
        <dbReference type="EMBL" id="KAK6921160.1"/>
    </source>
</evidence>
<feature type="region of interest" description="Disordered" evidence="1">
    <location>
        <begin position="201"/>
        <end position="229"/>
    </location>
</feature>
<dbReference type="PANTHER" id="PTHR36004">
    <property type="entry name" value="AT-RICH INTERACTIVE DOMAIN PROTEIN"/>
    <property type="match status" value="1"/>
</dbReference>
<proteinExistence type="predicted"/>
<feature type="transmembrane region" description="Helical" evidence="2">
    <location>
        <begin position="165"/>
        <end position="183"/>
    </location>
</feature>
<dbReference type="AlphaFoldDB" id="A0AAN8UQ62"/>
<accession>A0AAN8UQ62</accession>
<evidence type="ECO:0000313" key="3">
    <source>
        <dbReference type="EMBL" id="KAK6921158.1"/>
    </source>
</evidence>
<keyword evidence="2" id="KW-0472">Membrane</keyword>
<dbReference type="EMBL" id="JBAMMX010000020">
    <property type="protein sequence ID" value="KAK6921158.1"/>
    <property type="molecule type" value="Genomic_DNA"/>
</dbReference>
<name>A0AAN8UQ62_9MAGN</name>
<feature type="compositionally biased region" description="Basic and acidic residues" evidence="1">
    <location>
        <begin position="73"/>
        <end position="93"/>
    </location>
</feature>
<dbReference type="Proteomes" id="UP001370490">
    <property type="component" value="Unassembled WGS sequence"/>
</dbReference>
<feature type="region of interest" description="Disordered" evidence="1">
    <location>
        <begin position="53"/>
        <end position="93"/>
    </location>
</feature>
<keyword evidence="2" id="KW-1133">Transmembrane helix</keyword>
<gene>
    <name evidence="3" type="ORF">RJ641_014836</name>
    <name evidence="4" type="ORF">RJ641_014838</name>
</gene>
<evidence type="ECO:0000256" key="2">
    <source>
        <dbReference type="SAM" id="Phobius"/>
    </source>
</evidence>
<organism evidence="3 5">
    <name type="scientific">Dillenia turbinata</name>
    <dbReference type="NCBI Taxonomy" id="194707"/>
    <lineage>
        <taxon>Eukaryota</taxon>
        <taxon>Viridiplantae</taxon>
        <taxon>Streptophyta</taxon>
        <taxon>Embryophyta</taxon>
        <taxon>Tracheophyta</taxon>
        <taxon>Spermatophyta</taxon>
        <taxon>Magnoliopsida</taxon>
        <taxon>eudicotyledons</taxon>
        <taxon>Gunneridae</taxon>
        <taxon>Pentapetalae</taxon>
        <taxon>Dilleniales</taxon>
        <taxon>Dilleniaceae</taxon>
        <taxon>Dillenia</taxon>
    </lineage>
</organism>
<feature type="transmembrane region" description="Helical" evidence="2">
    <location>
        <begin position="136"/>
        <end position="153"/>
    </location>
</feature>
<protein>
    <submittedName>
        <fullName evidence="3">Uncharacterized protein</fullName>
    </submittedName>
</protein>
<feature type="compositionally biased region" description="Polar residues" evidence="1">
    <location>
        <begin position="211"/>
        <end position="222"/>
    </location>
</feature>
<evidence type="ECO:0000313" key="5">
    <source>
        <dbReference type="Proteomes" id="UP001370490"/>
    </source>
</evidence>
<dbReference type="PANTHER" id="PTHR36004:SF1">
    <property type="entry name" value="AT-RICH INTERACTIVE DOMAIN PROTEIN"/>
    <property type="match status" value="1"/>
</dbReference>
<evidence type="ECO:0000256" key="1">
    <source>
        <dbReference type="SAM" id="MobiDB-lite"/>
    </source>
</evidence>
<keyword evidence="5" id="KW-1185">Reference proteome</keyword>
<comment type="caution">
    <text evidence="3">The sequence shown here is derived from an EMBL/GenBank/DDBJ whole genome shotgun (WGS) entry which is preliminary data.</text>
</comment>
<keyword evidence="2" id="KW-0812">Transmembrane</keyword>
<reference evidence="3 5" key="1">
    <citation type="submission" date="2023-12" db="EMBL/GenBank/DDBJ databases">
        <title>A high-quality genome assembly for Dillenia turbinata (Dilleniales).</title>
        <authorList>
            <person name="Chanderbali A."/>
        </authorList>
    </citation>
    <scope>NUCLEOTIDE SEQUENCE [LARGE SCALE GENOMIC DNA]</scope>
    <source>
        <strain evidence="3">LSX21</strain>
        <tissue evidence="3">Leaf</tissue>
    </source>
</reference>